<organism evidence="1 2">
    <name type="scientific">Caerostris extrusa</name>
    <name type="common">Bark spider</name>
    <name type="synonym">Caerostris bankana</name>
    <dbReference type="NCBI Taxonomy" id="172846"/>
    <lineage>
        <taxon>Eukaryota</taxon>
        <taxon>Metazoa</taxon>
        <taxon>Ecdysozoa</taxon>
        <taxon>Arthropoda</taxon>
        <taxon>Chelicerata</taxon>
        <taxon>Arachnida</taxon>
        <taxon>Araneae</taxon>
        <taxon>Araneomorphae</taxon>
        <taxon>Entelegynae</taxon>
        <taxon>Araneoidea</taxon>
        <taxon>Araneidae</taxon>
        <taxon>Caerostris</taxon>
    </lineage>
</organism>
<name>A0AAV4WUS2_CAEEX</name>
<keyword evidence="2" id="KW-1185">Reference proteome</keyword>
<evidence type="ECO:0000313" key="1">
    <source>
        <dbReference type="EMBL" id="GIY85425.1"/>
    </source>
</evidence>
<sequence>MAVYVGLESNNWYANSMLWCINRNSRDPGEVPFTTALLKKKNGPWIKEFRDFGEVPFTTTLLKKKNGPWIKEAPIRANDRHEDGKLARPTVRRPC</sequence>
<proteinExistence type="predicted"/>
<gene>
    <name evidence="1" type="ORF">CEXT_465221</name>
</gene>
<reference evidence="1 2" key="1">
    <citation type="submission" date="2021-06" db="EMBL/GenBank/DDBJ databases">
        <title>Caerostris extrusa draft genome.</title>
        <authorList>
            <person name="Kono N."/>
            <person name="Arakawa K."/>
        </authorList>
    </citation>
    <scope>NUCLEOTIDE SEQUENCE [LARGE SCALE GENOMIC DNA]</scope>
</reference>
<dbReference type="EMBL" id="BPLR01016658">
    <property type="protein sequence ID" value="GIY85425.1"/>
    <property type="molecule type" value="Genomic_DNA"/>
</dbReference>
<accession>A0AAV4WUS2</accession>
<protein>
    <submittedName>
        <fullName evidence="1">Uncharacterized protein</fullName>
    </submittedName>
</protein>
<comment type="caution">
    <text evidence="1">The sequence shown here is derived from an EMBL/GenBank/DDBJ whole genome shotgun (WGS) entry which is preliminary data.</text>
</comment>
<evidence type="ECO:0000313" key="2">
    <source>
        <dbReference type="Proteomes" id="UP001054945"/>
    </source>
</evidence>
<dbReference type="Proteomes" id="UP001054945">
    <property type="component" value="Unassembled WGS sequence"/>
</dbReference>
<dbReference type="AlphaFoldDB" id="A0AAV4WUS2"/>